<dbReference type="VEuPathDB" id="FungiDB:MYCTH_89278"/>
<keyword evidence="2" id="KW-1185">Reference proteome</keyword>
<dbReference type="AlphaFoldDB" id="G2Q067"/>
<dbReference type="EMBL" id="CP003002">
    <property type="protein sequence ID" value="AEO55741.1"/>
    <property type="molecule type" value="Genomic_DNA"/>
</dbReference>
<dbReference type="Proteomes" id="UP000007322">
    <property type="component" value="Chromosome 1"/>
</dbReference>
<gene>
    <name evidence="1" type="ORF">MYCTH_89278</name>
</gene>
<dbReference type="RefSeq" id="XP_003660986.1">
    <property type="nucleotide sequence ID" value="XM_003660938.1"/>
</dbReference>
<accession>G2Q067</accession>
<reference evidence="1 2" key="1">
    <citation type="journal article" date="2011" name="Nat. Biotechnol.">
        <title>Comparative genomic analysis of the thermophilic biomass-degrading fungi Myceliophthora thermophila and Thielavia terrestris.</title>
        <authorList>
            <person name="Berka R.M."/>
            <person name="Grigoriev I.V."/>
            <person name="Otillar R."/>
            <person name="Salamov A."/>
            <person name="Grimwood J."/>
            <person name="Reid I."/>
            <person name="Ishmael N."/>
            <person name="John T."/>
            <person name="Darmond C."/>
            <person name="Moisan M.-C."/>
            <person name="Henrissat B."/>
            <person name="Coutinho P.M."/>
            <person name="Lombard V."/>
            <person name="Natvig D.O."/>
            <person name="Lindquist E."/>
            <person name="Schmutz J."/>
            <person name="Lucas S."/>
            <person name="Harris P."/>
            <person name="Powlowski J."/>
            <person name="Bellemare A."/>
            <person name="Taylor D."/>
            <person name="Butler G."/>
            <person name="de Vries R.P."/>
            <person name="Allijn I.E."/>
            <person name="van den Brink J."/>
            <person name="Ushinsky S."/>
            <person name="Storms R."/>
            <person name="Powell A.J."/>
            <person name="Paulsen I.T."/>
            <person name="Elbourne L.D.H."/>
            <person name="Baker S.E."/>
            <person name="Magnuson J."/>
            <person name="LaBoissiere S."/>
            <person name="Clutterbuck A.J."/>
            <person name="Martinez D."/>
            <person name="Wogulis M."/>
            <person name="de Leon A.L."/>
            <person name="Rey M.W."/>
            <person name="Tsang A."/>
        </authorList>
    </citation>
    <scope>NUCLEOTIDE SEQUENCE [LARGE SCALE GENOMIC DNA]</scope>
    <source>
        <strain evidence="2">ATCC 42464 / BCRC 31852 / DSM 1799</strain>
    </source>
</reference>
<evidence type="ECO:0000313" key="1">
    <source>
        <dbReference type="EMBL" id="AEO55741.1"/>
    </source>
</evidence>
<proteinExistence type="predicted"/>
<name>G2Q067_THET4</name>
<evidence type="ECO:0000313" key="2">
    <source>
        <dbReference type="Proteomes" id="UP000007322"/>
    </source>
</evidence>
<dbReference type="GeneID" id="11508358"/>
<dbReference type="InParanoid" id="G2Q067"/>
<dbReference type="HOGENOM" id="CLU_1316208_0_0_1"/>
<sequence length="209" mass="22689">MKCTVTHHSLVGPLPGASIVVVEIASLVSSQGRARQPLLTTRVVLSQGLEPAITHDVHPQPETRLKTTCGGTLGQPQYTTRVFLPTVGPPGCREQGAINWVDAPGDWRAVVSVGGNEFAGARPAEELNWVLTSCYLYFDRIDVKFPTESLRWVGLPVRRVPVALAQAQFANDRVPRKAGFSERSHGLWRSLDNITLSARITISTASSTP</sequence>
<protein>
    <submittedName>
        <fullName evidence="1">Uncharacterized protein</fullName>
    </submittedName>
</protein>
<dbReference type="KEGG" id="mtm:MYCTH_89278"/>
<organism evidence="1 2">
    <name type="scientific">Thermothelomyces thermophilus (strain ATCC 42464 / BCRC 31852 / DSM 1799)</name>
    <name type="common">Sporotrichum thermophile</name>
    <dbReference type="NCBI Taxonomy" id="573729"/>
    <lineage>
        <taxon>Eukaryota</taxon>
        <taxon>Fungi</taxon>
        <taxon>Dikarya</taxon>
        <taxon>Ascomycota</taxon>
        <taxon>Pezizomycotina</taxon>
        <taxon>Sordariomycetes</taxon>
        <taxon>Sordariomycetidae</taxon>
        <taxon>Sordariales</taxon>
        <taxon>Chaetomiaceae</taxon>
        <taxon>Thermothelomyces</taxon>
    </lineage>
</organism>